<organism evidence="2 3">
    <name type="scientific">Candidatus Caccousia avicola</name>
    <dbReference type="NCBI Taxonomy" id="2840721"/>
    <lineage>
        <taxon>Bacteria</taxon>
        <taxon>Bacillati</taxon>
        <taxon>Bacillota</taxon>
        <taxon>Clostridia</taxon>
        <taxon>Eubacteriales</taxon>
        <taxon>Oscillospiraceae</taxon>
        <taxon>Oscillospiraceae incertae sedis</taxon>
        <taxon>Candidatus Caccousia</taxon>
    </lineage>
</organism>
<dbReference type="Pfam" id="PF19845">
    <property type="entry name" value="DUF6320"/>
    <property type="match status" value="1"/>
</dbReference>
<name>A0A9D1ALV9_9FIRM</name>
<feature type="transmembrane region" description="Helical" evidence="1">
    <location>
        <begin position="133"/>
        <end position="152"/>
    </location>
</feature>
<protein>
    <submittedName>
        <fullName evidence="2">Uncharacterized protein</fullName>
    </submittedName>
</protein>
<evidence type="ECO:0000313" key="3">
    <source>
        <dbReference type="Proteomes" id="UP000824242"/>
    </source>
</evidence>
<feature type="transmembrane region" description="Helical" evidence="1">
    <location>
        <begin position="164"/>
        <end position="187"/>
    </location>
</feature>
<dbReference type="AlphaFoldDB" id="A0A9D1ALV9"/>
<feature type="transmembrane region" description="Helical" evidence="1">
    <location>
        <begin position="108"/>
        <end position="127"/>
    </location>
</feature>
<keyword evidence="1" id="KW-0472">Membrane</keyword>
<keyword evidence="1" id="KW-1133">Transmembrane helix</keyword>
<feature type="transmembrane region" description="Helical" evidence="1">
    <location>
        <begin position="193"/>
        <end position="213"/>
    </location>
</feature>
<reference evidence="2" key="2">
    <citation type="journal article" date="2021" name="PeerJ">
        <title>Extensive microbial diversity within the chicken gut microbiome revealed by metagenomics and culture.</title>
        <authorList>
            <person name="Gilroy R."/>
            <person name="Ravi A."/>
            <person name="Getino M."/>
            <person name="Pursley I."/>
            <person name="Horton D.L."/>
            <person name="Alikhan N.F."/>
            <person name="Baker D."/>
            <person name="Gharbi K."/>
            <person name="Hall N."/>
            <person name="Watson M."/>
            <person name="Adriaenssens E.M."/>
            <person name="Foster-Nyarko E."/>
            <person name="Jarju S."/>
            <person name="Secka A."/>
            <person name="Antonio M."/>
            <person name="Oren A."/>
            <person name="Chaudhuri R.R."/>
            <person name="La Ragione R."/>
            <person name="Hildebrand F."/>
            <person name="Pallen M.J."/>
        </authorList>
    </citation>
    <scope>NUCLEOTIDE SEQUENCE</scope>
    <source>
        <strain evidence="2">ChiSxjej1B13-7958</strain>
    </source>
</reference>
<reference evidence="2" key="1">
    <citation type="submission" date="2020-10" db="EMBL/GenBank/DDBJ databases">
        <authorList>
            <person name="Gilroy R."/>
        </authorList>
    </citation>
    <scope>NUCLEOTIDE SEQUENCE</scope>
    <source>
        <strain evidence="2">ChiSxjej1B13-7958</strain>
    </source>
</reference>
<sequence>MKHCPKCGVFVAGNRSLCPLCQSPLTGDWDGEAPDFPALPSGFPRRALALRILAFLTFAGLAVCAAVNFSIPEHGWWVLYVAGGLASAWILLLLFLKKMRSPLKNLIYQTGAAALLCVLWDLATGWHRWSLDLALPIVFLACMALMLGIAVIRRIPPADCLLYFGESILLGLVPAVLLLCGVIQLPLPSLICGSAAVVFLAGLVMFFWGPFWAEIRRRFHI</sequence>
<comment type="caution">
    <text evidence="2">The sequence shown here is derived from an EMBL/GenBank/DDBJ whole genome shotgun (WGS) entry which is preliminary data.</text>
</comment>
<gene>
    <name evidence="2" type="ORF">IAB89_05305</name>
</gene>
<evidence type="ECO:0000256" key="1">
    <source>
        <dbReference type="SAM" id="Phobius"/>
    </source>
</evidence>
<feature type="transmembrane region" description="Helical" evidence="1">
    <location>
        <begin position="77"/>
        <end position="96"/>
    </location>
</feature>
<proteinExistence type="predicted"/>
<keyword evidence="1" id="KW-0812">Transmembrane</keyword>
<accession>A0A9D1ALV9</accession>
<feature type="transmembrane region" description="Helical" evidence="1">
    <location>
        <begin position="48"/>
        <end position="71"/>
    </location>
</feature>
<dbReference type="EMBL" id="DVGZ01000052">
    <property type="protein sequence ID" value="HIR47061.1"/>
    <property type="molecule type" value="Genomic_DNA"/>
</dbReference>
<dbReference type="Proteomes" id="UP000824242">
    <property type="component" value="Unassembled WGS sequence"/>
</dbReference>
<evidence type="ECO:0000313" key="2">
    <source>
        <dbReference type="EMBL" id="HIR47061.1"/>
    </source>
</evidence>
<dbReference type="InterPro" id="IPR046283">
    <property type="entry name" value="DUF6320"/>
</dbReference>